<evidence type="ECO:0000313" key="2">
    <source>
        <dbReference type="EMBL" id="MFD2264919.1"/>
    </source>
</evidence>
<reference evidence="3" key="1">
    <citation type="journal article" date="2019" name="Int. J. Syst. Evol. Microbiol.">
        <title>The Global Catalogue of Microorganisms (GCM) 10K type strain sequencing project: providing services to taxonomists for standard genome sequencing and annotation.</title>
        <authorList>
            <consortium name="The Broad Institute Genomics Platform"/>
            <consortium name="The Broad Institute Genome Sequencing Center for Infectious Disease"/>
            <person name="Wu L."/>
            <person name="Ma J."/>
        </authorList>
    </citation>
    <scope>NUCLEOTIDE SEQUENCE [LARGE SCALE GENOMIC DNA]</scope>
    <source>
        <strain evidence="3">CGMCC 1.19062</strain>
    </source>
</reference>
<dbReference type="EMBL" id="JBHUIP010000014">
    <property type="protein sequence ID" value="MFD2264919.1"/>
    <property type="molecule type" value="Genomic_DNA"/>
</dbReference>
<dbReference type="Gene3D" id="1.10.10.10">
    <property type="entry name" value="Winged helix-like DNA-binding domain superfamily/Winged helix DNA-binding domain"/>
    <property type="match status" value="1"/>
</dbReference>
<comment type="caution">
    <text evidence="2">The sequence shown here is derived from an EMBL/GenBank/DDBJ whole genome shotgun (WGS) entry which is preliminary data.</text>
</comment>
<protein>
    <submittedName>
        <fullName evidence="2">MarR family winged helix-turn-helix transcriptional regulator</fullName>
    </submittedName>
</protein>
<dbReference type="SUPFAM" id="SSF46785">
    <property type="entry name" value="Winged helix' DNA-binding domain"/>
    <property type="match status" value="1"/>
</dbReference>
<sequence length="149" mass="16099">MDSDWLEISEHKGPEESPGLQLWRASMVWRRKIEDALAAHDLTHPQFVLLATIGWSLTAGPGLSQIELSRIVGLDANTVSQVVRGLEAKGLILREATKGRAKRLLLTDLGAVRVRETVPVVEAADAAFFGRLPDNGTAVAQQLAALVGE</sequence>
<dbReference type="InterPro" id="IPR036390">
    <property type="entry name" value="WH_DNA-bd_sf"/>
</dbReference>
<accession>A0ABW5DVE0</accession>
<dbReference type="InterPro" id="IPR000835">
    <property type="entry name" value="HTH_MarR-typ"/>
</dbReference>
<dbReference type="RefSeq" id="WP_379878062.1">
    <property type="nucleotide sequence ID" value="NZ_JBHUIP010000014.1"/>
</dbReference>
<dbReference type="SMART" id="SM00347">
    <property type="entry name" value="HTH_MARR"/>
    <property type="match status" value="1"/>
</dbReference>
<dbReference type="Proteomes" id="UP001597295">
    <property type="component" value="Unassembled WGS sequence"/>
</dbReference>
<evidence type="ECO:0000313" key="3">
    <source>
        <dbReference type="Proteomes" id="UP001597295"/>
    </source>
</evidence>
<proteinExistence type="predicted"/>
<dbReference type="InterPro" id="IPR036388">
    <property type="entry name" value="WH-like_DNA-bd_sf"/>
</dbReference>
<evidence type="ECO:0000259" key="1">
    <source>
        <dbReference type="PROSITE" id="PS50995"/>
    </source>
</evidence>
<gene>
    <name evidence="2" type="ORF">ACFSM5_18580</name>
</gene>
<dbReference type="Pfam" id="PF01047">
    <property type="entry name" value="MarR"/>
    <property type="match status" value="1"/>
</dbReference>
<feature type="domain" description="HTH marR-type" evidence="1">
    <location>
        <begin position="15"/>
        <end position="149"/>
    </location>
</feature>
<organism evidence="2 3">
    <name type="scientific">Lacibacterium aquatile</name>
    <dbReference type="NCBI Taxonomy" id="1168082"/>
    <lineage>
        <taxon>Bacteria</taxon>
        <taxon>Pseudomonadati</taxon>
        <taxon>Pseudomonadota</taxon>
        <taxon>Alphaproteobacteria</taxon>
        <taxon>Rhodospirillales</taxon>
        <taxon>Rhodospirillaceae</taxon>
    </lineage>
</organism>
<dbReference type="PROSITE" id="PS50995">
    <property type="entry name" value="HTH_MARR_2"/>
    <property type="match status" value="1"/>
</dbReference>
<name>A0ABW5DVE0_9PROT</name>
<keyword evidence="3" id="KW-1185">Reference proteome</keyword>